<dbReference type="GO" id="GO:0016301">
    <property type="term" value="F:kinase activity"/>
    <property type="evidence" value="ECO:0007669"/>
    <property type="project" value="UniProtKB-KW"/>
</dbReference>
<organism evidence="1 2">
    <name type="scientific">Quillaja saponaria</name>
    <name type="common">Soap bark tree</name>
    <dbReference type="NCBI Taxonomy" id="32244"/>
    <lineage>
        <taxon>Eukaryota</taxon>
        <taxon>Viridiplantae</taxon>
        <taxon>Streptophyta</taxon>
        <taxon>Embryophyta</taxon>
        <taxon>Tracheophyta</taxon>
        <taxon>Spermatophyta</taxon>
        <taxon>Magnoliopsida</taxon>
        <taxon>eudicotyledons</taxon>
        <taxon>Gunneridae</taxon>
        <taxon>Pentapetalae</taxon>
        <taxon>rosids</taxon>
        <taxon>fabids</taxon>
        <taxon>Fabales</taxon>
        <taxon>Quillajaceae</taxon>
        <taxon>Quillaja</taxon>
    </lineage>
</organism>
<protein>
    <submittedName>
        <fullName evidence="1">Receptor-like protein kinase</fullName>
    </submittedName>
</protein>
<keyword evidence="1" id="KW-0675">Receptor</keyword>
<dbReference type="EMBL" id="JARAOO010000009">
    <property type="protein sequence ID" value="KAJ7955233.1"/>
    <property type="molecule type" value="Genomic_DNA"/>
</dbReference>
<dbReference type="Proteomes" id="UP001163823">
    <property type="component" value="Chromosome 9"/>
</dbReference>
<reference evidence="1" key="1">
    <citation type="journal article" date="2023" name="Science">
        <title>Elucidation of the pathway for biosynthesis of saponin adjuvants from the soapbark tree.</title>
        <authorList>
            <person name="Reed J."/>
            <person name="Orme A."/>
            <person name="El-Demerdash A."/>
            <person name="Owen C."/>
            <person name="Martin L.B.B."/>
            <person name="Misra R.C."/>
            <person name="Kikuchi S."/>
            <person name="Rejzek M."/>
            <person name="Martin A.C."/>
            <person name="Harkess A."/>
            <person name="Leebens-Mack J."/>
            <person name="Louveau T."/>
            <person name="Stephenson M.J."/>
            <person name="Osbourn A."/>
        </authorList>
    </citation>
    <scope>NUCLEOTIDE SEQUENCE</scope>
    <source>
        <strain evidence="1">S10</strain>
    </source>
</reference>
<comment type="caution">
    <text evidence="1">The sequence shown here is derived from an EMBL/GenBank/DDBJ whole genome shotgun (WGS) entry which is preliminary data.</text>
</comment>
<accession>A0AAD7LBT4</accession>
<name>A0AAD7LBT4_QUISA</name>
<gene>
    <name evidence="1" type="ORF">O6P43_021860</name>
</gene>
<keyword evidence="1" id="KW-0418">Kinase</keyword>
<sequence>MKPEYYDAILNGMRYLSLMTQVNLAGPNPVSSQVMLHAQVIEGSGGGAAGFVFAAAVCIVESGFGNWLPLYGSTHASTCKSSISGNCTVGIVLWNLEFALRSQHNPSEGKHIAEEKANDAYAMHKKMLNIAEDNVHSKETDDLNTSFHCQLFLKLVNPKSQGPHVWVSLAFQK</sequence>
<keyword evidence="1" id="KW-0808">Transferase</keyword>
<dbReference type="AlphaFoldDB" id="A0AAD7LBT4"/>
<evidence type="ECO:0000313" key="1">
    <source>
        <dbReference type="EMBL" id="KAJ7955233.1"/>
    </source>
</evidence>
<keyword evidence="2" id="KW-1185">Reference proteome</keyword>
<dbReference type="KEGG" id="qsa:O6P43_021860"/>
<proteinExistence type="predicted"/>
<evidence type="ECO:0000313" key="2">
    <source>
        <dbReference type="Proteomes" id="UP001163823"/>
    </source>
</evidence>